<proteinExistence type="predicted"/>
<sequence length="35" mass="3990">MCEHVLTKRAQSILLATCNFSCILTYSKTSLDERL</sequence>
<protein>
    <submittedName>
        <fullName evidence="1">Uncharacterized protein</fullName>
    </submittedName>
</protein>
<comment type="caution">
    <text evidence="1">The sequence shown here is derived from an EMBL/GenBank/DDBJ whole genome shotgun (WGS) entry which is preliminary data.</text>
</comment>
<dbReference type="AlphaFoldDB" id="A0A5B7II14"/>
<name>A0A5B7II14_PORTR</name>
<organism evidence="1 2">
    <name type="scientific">Portunus trituberculatus</name>
    <name type="common">Swimming crab</name>
    <name type="synonym">Neptunus trituberculatus</name>
    <dbReference type="NCBI Taxonomy" id="210409"/>
    <lineage>
        <taxon>Eukaryota</taxon>
        <taxon>Metazoa</taxon>
        <taxon>Ecdysozoa</taxon>
        <taxon>Arthropoda</taxon>
        <taxon>Crustacea</taxon>
        <taxon>Multicrustacea</taxon>
        <taxon>Malacostraca</taxon>
        <taxon>Eumalacostraca</taxon>
        <taxon>Eucarida</taxon>
        <taxon>Decapoda</taxon>
        <taxon>Pleocyemata</taxon>
        <taxon>Brachyura</taxon>
        <taxon>Eubrachyura</taxon>
        <taxon>Portunoidea</taxon>
        <taxon>Portunidae</taxon>
        <taxon>Portuninae</taxon>
        <taxon>Portunus</taxon>
    </lineage>
</organism>
<gene>
    <name evidence="1" type="ORF">E2C01_079881</name>
</gene>
<accession>A0A5B7II14</accession>
<keyword evidence="2" id="KW-1185">Reference proteome</keyword>
<dbReference type="Proteomes" id="UP000324222">
    <property type="component" value="Unassembled WGS sequence"/>
</dbReference>
<evidence type="ECO:0000313" key="1">
    <source>
        <dbReference type="EMBL" id="MPC85121.1"/>
    </source>
</evidence>
<dbReference type="EMBL" id="VSRR010067404">
    <property type="protein sequence ID" value="MPC85121.1"/>
    <property type="molecule type" value="Genomic_DNA"/>
</dbReference>
<reference evidence="1 2" key="1">
    <citation type="submission" date="2019-05" db="EMBL/GenBank/DDBJ databases">
        <title>Another draft genome of Portunus trituberculatus and its Hox gene families provides insights of decapod evolution.</title>
        <authorList>
            <person name="Jeong J.-H."/>
            <person name="Song I."/>
            <person name="Kim S."/>
            <person name="Choi T."/>
            <person name="Kim D."/>
            <person name="Ryu S."/>
            <person name="Kim W."/>
        </authorList>
    </citation>
    <scope>NUCLEOTIDE SEQUENCE [LARGE SCALE GENOMIC DNA]</scope>
    <source>
        <tissue evidence="1">Muscle</tissue>
    </source>
</reference>
<evidence type="ECO:0000313" key="2">
    <source>
        <dbReference type="Proteomes" id="UP000324222"/>
    </source>
</evidence>